<dbReference type="GO" id="GO:0008270">
    <property type="term" value="F:zinc ion binding"/>
    <property type="evidence" value="ECO:0007669"/>
    <property type="project" value="UniProtKB-KW"/>
</dbReference>
<keyword evidence="4" id="KW-0862">Zinc</keyword>
<keyword evidence="1" id="KW-0479">Metal-binding</keyword>
<evidence type="ECO:0000313" key="7">
    <source>
        <dbReference type="EMBL" id="CAE2297275.1"/>
    </source>
</evidence>
<dbReference type="PROSITE" id="PS50178">
    <property type="entry name" value="ZF_FYVE"/>
    <property type="match status" value="1"/>
</dbReference>
<evidence type="ECO:0000256" key="5">
    <source>
        <dbReference type="PROSITE-ProRule" id="PRU00091"/>
    </source>
</evidence>
<dbReference type="PANTHER" id="PTHR43215:SF14">
    <property type="entry name" value="RADIAL SPOKE HEAD 1 HOMOLOG"/>
    <property type="match status" value="1"/>
</dbReference>
<dbReference type="InterPro" id="IPR000306">
    <property type="entry name" value="Znf_FYVE"/>
</dbReference>
<feature type="domain" description="FYVE-type" evidence="6">
    <location>
        <begin position="216"/>
        <end position="276"/>
    </location>
</feature>
<dbReference type="InterPro" id="IPR013083">
    <property type="entry name" value="Znf_RING/FYVE/PHD"/>
</dbReference>
<dbReference type="InterPro" id="IPR003409">
    <property type="entry name" value="MORN"/>
</dbReference>
<evidence type="ECO:0000256" key="1">
    <source>
        <dbReference type="ARBA" id="ARBA00022723"/>
    </source>
</evidence>
<dbReference type="SUPFAM" id="SSF82185">
    <property type="entry name" value="Histone H3 K4-specific methyltransferase SET7/9 N-terminal domain"/>
    <property type="match status" value="2"/>
</dbReference>
<reference evidence="7" key="1">
    <citation type="submission" date="2021-01" db="EMBL/GenBank/DDBJ databases">
        <authorList>
            <person name="Corre E."/>
            <person name="Pelletier E."/>
            <person name="Niang G."/>
            <person name="Scheremetjew M."/>
            <person name="Finn R."/>
            <person name="Kale V."/>
            <person name="Holt S."/>
            <person name="Cochrane G."/>
            <person name="Meng A."/>
            <person name="Brown T."/>
            <person name="Cohen L."/>
        </authorList>
    </citation>
    <scope>NUCLEOTIDE SEQUENCE</scope>
    <source>
        <strain evidence="7">SoJaBio B1-5/56/2</strain>
    </source>
</reference>
<dbReference type="Pfam" id="PF02493">
    <property type="entry name" value="MORN"/>
    <property type="match status" value="7"/>
</dbReference>
<proteinExistence type="predicted"/>
<sequence length="293" mass="33702">MAEDLNRGKEVVTGSATYEGETLDGMKHGEGTLTWDDGDKFEGIFHKDEKVRGTFTWKGGDKYTGEWKNSLMHGKGTYYYRNGRKYEGNWVAGYKEGYGVFRWPNGDSYEGEFHRDKCNGIGTQKFADGRVYKGQWSNNKKHGYGVMIWPNGEKSEGCWQNNVRCGLSIFTDAEGRRYEERWKNGDRDGNKQILVRKESEMEELLKSQGNPMWAADSDYKKCYKCEVLFTVTNRRHHCRHCGLVFCGPCTTKKTPITRLNINEPARVCDECFIATKVHEVLPENQPTKDMKTS</sequence>
<dbReference type="SUPFAM" id="SSF57903">
    <property type="entry name" value="FYVE/PHD zinc finger"/>
    <property type="match status" value="1"/>
</dbReference>
<dbReference type="SMART" id="SM00698">
    <property type="entry name" value="MORN"/>
    <property type="match status" value="5"/>
</dbReference>
<dbReference type="Gene3D" id="2.20.110.10">
    <property type="entry name" value="Histone H3 K4-specific methyltransferase SET7/9 N-terminal domain"/>
    <property type="match status" value="4"/>
</dbReference>
<protein>
    <recommendedName>
        <fullName evidence="6">FYVE-type domain-containing protein</fullName>
    </recommendedName>
</protein>
<dbReference type="Gene3D" id="3.30.40.10">
    <property type="entry name" value="Zinc/RING finger domain, C3HC4 (zinc finger)"/>
    <property type="match status" value="1"/>
</dbReference>
<dbReference type="EMBL" id="HBKR01011591">
    <property type="protein sequence ID" value="CAE2297275.1"/>
    <property type="molecule type" value="Transcribed_RNA"/>
</dbReference>
<dbReference type="AlphaFoldDB" id="A0A7S4KKA8"/>
<name>A0A7S4KKA8_9EUKA</name>
<keyword evidence="3 5" id="KW-0863">Zinc-finger</keyword>
<evidence type="ECO:0000256" key="3">
    <source>
        <dbReference type="ARBA" id="ARBA00022771"/>
    </source>
</evidence>
<evidence type="ECO:0000259" key="6">
    <source>
        <dbReference type="PROSITE" id="PS50178"/>
    </source>
</evidence>
<gene>
    <name evidence="7" type="ORF">NAES01612_LOCUS7691</name>
</gene>
<dbReference type="SMART" id="SM00064">
    <property type="entry name" value="FYVE"/>
    <property type="match status" value="1"/>
</dbReference>
<dbReference type="InterPro" id="IPR011011">
    <property type="entry name" value="Znf_FYVE_PHD"/>
</dbReference>
<keyword evidence="2" id="KW-0677">Repeat</keyword>
<evidence type="ECO:0000256" key="2">
    <source>
        <dbReference type="ARBA" id="ARBA00022737"/>
    </source>
</evidence>
<dbReference type="PANTHER" id="PTHR43215">
    <property type="entry name" value="RADIAL SPOKE HEAD 1 HOMOLOG"/>
    <property type="match status" value="1"/>
</dbReference>
<dbReference type="InterPro" id="IPR017455">
    <property type="entry name" value="Znf_FYVE-rel"/>
</dbReference>
<organism evidence="7">
    <name type="scientific">Paramoeba aestuarina</name>
    <dbReference type="NCBI Taxonomy" id="180227"/>
    <lineage>
        <taxon>Eukaryota</taxon>
        <taxon>Amoebozoa</taxon>
        <taxon>Discosea</taxon>
        <taxon>Flabellinia</taxon>
        <taxon>Dactylopodida</taxon>
        <taxon>Paramoebidae</taxon>
        <taxon>Paramoeba</taxon>
    </lineage>
</organism>
<accession>A0A7S4KKA8</accession>
<evidence type="ECO:0000256" key="4">
    <source>
        <dbReference type="ARBA" id="ARBA00022833"/>
    </source>
</evidence>
<dbReference type="Pfam" id="PF01363">
    <property type="entry name" value="FYVE"/>
    <property type="match status" value="1"/>
</dbReference>